<accession>A0A195DTP1</accession>
<dbReference type="AlphaFoldDB" id="A0A195DTP1"/>
<evidence type="ECO:0000313" key="1">
    <source>
        <dbReference type="EMBL" id="KYN15894.1"/>
    </source>
</evidence>
<evidence type="ECO:0000313" key="2">
    <source>
        <dbReference type="Proteomes" id="UP000078492"/>
    </source>
</evidence>
<reference evidence="1 2" key="1">
    <citation type="submission" date="2015-09" db="EMBL/GenBank/DDBJ databases">
        <title>Trachymyrmex cornetzi WGS genome.</title>
        <authorList>
            <person name="Nygaard S."/>
            <person name="Hu H."/>
            <person name="Boomsma J."/>
            <person name="Zhang G."/>
        </authorList>
    </citation>
    <scope>NUCLEOTIDE SEQUENCE [LARGE SCALE GENOMIC DNA]</scope>
    <source>
        <strain evidence="1">Tcor2-1</strain>
        <tissue evidence="1">Whole body</tissue>
    </source>
</reference>
<sequence length="96" mass="11131">MSQGYLVVIILPFKLLSNSPPVLYTLEYFLCRFQESFLHIVSPQLSFEKQPLLPSNCSESFLPSSVPYLQFYLLSCYFYNSSPKFDANGMWTICHD</sequence>
<organism evidence="1 2">
    <name type="scientific">Trachymyrmex cornetzi</name>
    <dbReference type="NCBI Taxonomy" id="471704"/>
    <lineage>
        <taxon>Eukaryota</taxon>
        <taxon>Metazoa</taxon>
        <taxon>Ecdysozoa</taxon>
        <taxon>Arthropoda</taxon>
        <taxon>Hexapoda</taxon>
        <taxon>Insecta</taxon>
        <taxon>Pterygota</taxon>
        <taxon>Neoptera</taxon>
        <taxon>Endopterygota</taxon>
        <taxon>Hymenoptera</taxon>
        <taxon>Apocrita</taxon>
        <taxon>Aculeata</taxon>
        <taxon>Formicoidea</taxon>
        <taxon>Formicidae</taxon>
        <taxon>Myrmicinae</taxon>
        <taxon>Trachymyrmex</taxon>
    </lineage>
</organism>
<dbReference type="EMBL" id="KQ980487">
    <property type="protein sequence ID" value="KYN15894.1"/>
    <property type="molecule type" value="Genomic_DNA"/>
</dbReference>
<keyword evidence="2" id="KW-1185">Reference proteome</keyword>
<protein>
    <submittedName>
        <fullName evidence="1">Uncharacterized protein</fullName>
    </submittedName>
</protein>
<proteinExistence type="predicted"/>
<gene>
    <name evidence="1" type="ORF">ALC57_11863</name>
</gene>
<name>A0A195DTP1_9HYME</name>
<dbReference type="Proteomes" id="UP000078492">
    <property type="component" value="Unassembled WGS sequence"/>
</dbReference>